<evidence type="ECO:0000256" key="1">
    <source>
        <dbReference type="SAM" id="Phobius"/>
    </source>
</evidence>
<name>A0AAW5VMA0_9LEPT</name>
<evidence type="ECO:0000313" key="4">
    <source>
        <dbReference type="Proteomes" id="UP001208540"/>
    </source>
</evidence>
<dbReference type="Proteomes" id="UP001208912">
    <property type="component" value="Unassembled WGS sequence"/>
</dbReference>
<keyword evidence="5" id="KW-1185">Reference proteome</keyword>
<evidence type="ECO:0000313" key="2">
    <source>
        <dbReference type="EMBL" id="MCW7526855.1"/>
    </source>
</evidence>
<evidence type="ECO:0000313" key="3">
    <source>
        <dbReference type="EMBL" id="MCW7530756.1"/>
    </source>
</evidence>
<dbReference type="AlphaFoldDB" id="A0AAW5VMA0"/>
<accession>A0AAW5VMA0</accession>
<feature type="transmembrane region" description="Helical" evidence="1">
    <location>
        <begin position="269"/>
        <end position="293"/>
    </location>
</feature>
<dbReference type="EMBL" id="JAMQPM010000004">
    <property type="protein sequence ID" value="MCW7526855.1"/>
    <property type="molecule type" value="Genomic_DNA"/>
</dbReference>
<keyword evidence="1" id="KW-0812">Transmembrane</keyword>
<protein>
    <recommendedName>
        <fullName evidence="6">Glycosyltransferase RgtA/B/C/D-like domain-containing protein</fullName>
    </recommendedName>
</protein>
<dbReference type="RefSeq" id="WP_265352061.1">
    <property type="nucleotide sequence ID" value="NZ_JAMQPM010000004.1"/>
</dbReference>
<keyword evidence="1" id="KW-0472">Membrane</keyword>
<gene>
    <name evidence="2" type="ORF">ND861_10910</name>
    <name evidence="3" type="ORF">ND862_11055</name>
</gene>
<dbReference type="EMBL" id="JAMQPL010000004">
    <property type="protein sequence ID" value="MCW7530756.1"/>
    <property type="molecule type" value="Genomic_DNA"/>
</dbReference>
<feature type="transmembrane region" description="Helical" evidence="1">
    <location>
        <begin position="15"/>
        <end position="32"/>
    </location>
</feature>
<reference evidence="3 5" key="1">
    <citation type="submission" date="2022-06" db="EMBL/GenBank/DDBJ databases">
        <title>Leptospira isolates from biofilms formed at urban environments.</title>
        <authorList>
            <person name="Ribeiro P.S."/>
            <person name="Sousa T."/>
            <person name="Carvalho N."/>
            <person name="Aburjaile F."/>
            <person name="Neves F."/>
            <person name="Oliveira D."/>
            <person name="Blanco L."/>
            <person name="Lima J."/>
            <person name="Costa F."/>
            <person name="Brenig B."/>
            <person name="Soares S."/>
            <person name="Ramos R."/>
            <person name="Goes-Neto A."/>
            <person name="Matiuzzi M."/>
            <person name="Azevedo V."/>
            <person name="Ristow P."/>
        </authorList>
    </citation>
    <scope>NUCLEOTIDE SEQUENCE</scope>
    <source>
        <strain evidence="2 5">VSF19</strain>
        <strain evidence="3">VSF20</strain>
    </source>
</reference>
<comment type="caution">
    <text evidence="3">The sequence shown here is derived from an EMBL/GenBank/DDBJ whole genome shotgun (WGS) entry which is preliminary data.</text>
</comment>
<feature type="transmembrane region" description="Helical" evidence="1">
    <location>
        <begin position="103"/>
        <end position="127"/>
    </location>
</feature>
<sequence length="527" mass="62257">MFFTFLILIWKRIKYEKTIVLFFSILFSYYIFGPNFKAKFWLIDDHEIFQFLGSESNPSGWPDFFSVLMDQTEVGLFGISTRYRPAYYILRLIEVFLWKDNSFLWYMFRFIIIVSFTYSLILLFRIFLTTPVALAWTFACFSFTYWADIYSRLGPGETYVTLGVAIYILTTFNWDKKIRQNLGSVILQVLALMIIIGSKENMFLMAFLPFFFFSNQLNEKWKFRYYHALYIIPILFGFLIVFAVIKAISINPVDVNGNSAQIPERLRKLFALIDNSLISQPLILFVLLGIVIAVKKSFIRFLMKFWSAIAILLFLIINILLNIVFYSGELPQNNRYDFPVAVFYNLYFVICLGLIIRIIFPKKIMKNRLFFSFVFLVFASFGFSAFAINEIQNFSRKNSKRTLALHQTIETLKFESKDNLGIIFVRNFTEFEPADSLLQYAKYYNLQFPFIMDVDDVKYYSQFQDGLMSYLRNLSLQGDITKNLKPLGNLKKENIDHCILFHFGEFSFNPNEKYPFCKEINQRLIVY</sequence>
<feature type="transmembrane region" description="Helical" evidence="1">
    <location>
        <begin position="338"/>
        <end position="360"/>
    </location>
</feature>
<feature type="transmembrane region" description="Helical" evidence="1">
    <location>
        <begin position="158"/>
        <end position="174"/>
    </location>
</feature>
<evidence type="ECO:0000313" key="5">
    <source>
        <dbReference type="Proteomes" id="UP001208912"/>
    </source>
</evidence>
<organism evidence="3 4">
    <name type="scientific">Leptospira soteropolitanensis</name>
    <dbReference type="NCBI Taxonomy" id="2950025"/>
    <lineage>
        <taxon>Bacteria</taxon>
        <taxon>Pseudomonadati</taxon>
        <taxon>Spirochaetota</taxon>
        <taxon>Spirochaetia</taxon>
        <taxon>Leptospirales</taxon>
        <taxon>Leptospiraceae</taxon>
        <taxon>Leptospira</taxon>
    </lineage>
</organism>
<feature type="transmembrane region" description="Helical" evidence="1">
    <location>
        <begin position="305"/>
        <end position="326"/>
    </location>
</feature>
<proteinExistence type="predicted"/>
<feature type="transmembrane region" description="Helical" evidence="1">
    <location>
        <begin position="186"/>
        <end position="213"/>
    </location>
</feature>
<feature type="transmembrane region" description="Helical" evidence="1">
    <location>
        <begin position="225"/>
        <end position="249"/>
    </location>
</feature>
<keyword evidence="1" id="KW-1133">Transmembrane helix</keyword>
<evidence type="ECO:0008006" key="6">
    <source>
        <dbReference type="Google" id="ProtNLM"/>
    </source>
</evidence>
<feature type="transmembrane region" description="Helical" evidence="1">
    <location>
        <begin position="369"/>
        <end position="388"/>
    </location>
</feature>
<dbReference type="Proteomes" id="UP001208540">
    <property type="component" value="Unassembled WGS sequence"/>
</dbReference>